<evidence type="ECO:0000313" key="2">
    <source>
        <dbReference type="Proteomes" id="UP000541857"/>
    </source>
</evidence>
<keyword evidence="1" id="KW-0238">DNA-binding</keyword>
<gene>
    <name evidence="1" type="ORF">H3Z82_10580</name>
</gene>
<sequence>MNIEQLRHYCISKKEVTEEFPFDADTLVFKVAGKIFALIGLKKWDAGQKFINLKCDPDYAEELRAEYEAITPGYHMSKKHWNSVDLTMGDISSKFLTELIDHSYAMVVKALPKTMRDSLN</sequence>
<dbReference type="Gene3D" id="3.90.1150.30">
    <property type="match status" value="1"/>
</dbReference>
<reference evidence="1 2" key="1">
    <citation type="submission" date="2020-07" db="EMBL/GenBank/DDBJ databases">
        <title>Bacterium isolated from marine sediment.</title>
        <authorList>
            <person name="Shang D."/>
        </authorList>
    </citation>
    <scope>NUCLEOTIDE SEQUENCE [LARGE SCALE GENOMIC DNA]</scope>
    <source>
        <strain evidence="1 2">F6074</strain>
    </source>
</reference>
<dbReference type="AlphaFoldDB" id="A0A7W2M5P0"/>
<evidence type="ECO:0000313" key="1">
    <source>
        <dbReference type="EMBL" id="MBA6153172.1"/>
    </source>
</evidence>
<proteinExistence type="predicted"/>
<dbReference type="EMBL" id="JACGLT010000007">
    <property type="protein sequence ID" value="MBA6153172.1"/>
    <property type="molecule type" value="Genomic_DNA"/>
</dbReference>
<dbReference type="PANTHER" id="PTHR35145:SF1">
    <property type="entry name" value="CYTOPLASMIC PROTEIN"/>
    <property type="match status" value="1"/>
</dbReference>
<dbReference type="SUPFAM" id="SSF142906">
    <property type="entry name" value="YjbR-like"/>
    <property type="match status" value="1"/>
</dbReference>
<dbReference type="InterPro" id="IPR058532">
    <property type="entry name" value="YjbR/MT2646/Rv2570-like"/>
</dbReference>
<dbReference type="PANTHER" id="PTHR35145">
    <property type="entry name" value="CYTOPLASMIC PROTEIN-RELATED"/>
    <property type="match status" value="1"/>
</dbReference>
<accession>A0A7W2M5P0</accession>
<dbReference type="InterPro" id="IPR007351">
    <property type="entry name" value="YjbR"/>
</dbReference>
<organism evidence="1 2">
    <name type="scientific">Gelidibacter maritimus</name>
    <dbReference type="NCBI Taxonomy" id="2761487"/>
    <lineage>
        <taxon>Bacteria</taxon>
        <taxon>Pseudomonadati</taxon>
        <taxon>Bacteroidota</taxon>
        <taxon>Flavobacteriia</taxon>
        <taxon>Flavobacteriales</taxon>
        <taxon>Flavobacteriaceae</taxon>
        <taxon>Gelidibacter</taxon>
    </lineage>
</organism>
<dbReference type="Pfam" id="PF04237">
    <property type="entry name" value="YjbR"/>
    <property type="match status" value="1"/>
</dbReference>
<comment type="caution">
    <text evidence="1">The sequence shown here is derived from an EMBL/GenBank/DDBJ whole genome shotgun (WGS) entry which is preliminary data.</text>
</comment>
<name>A0A7W2M5P0_9FLAO</name>
<keyword evidence="2" id="KW-1185">Reference proteome</keyword>
<dbReference type="RefSeq" id="WP_182205560.1">
    <property type="nucleotide sequence ID" value="NZ_JACGLT010000007.1"/>
</dbReference>
<dbReference type="GO" id="GO:0003677">
    <property type="term" value="F:DNA binding"/>
    <property type="evidence" value="ECO:0007669"/>
    <property type="project" value="UniProtKB-KW"/>
</dbReference>
<protein>
    <submittedName>
        <fullName evidence="1">MmcQ/YjbR family DNA-binding protein</fullName>
    </submittedName>
</protein>
<dbReference type="Proteomes" id="UP000541857">
    <property type="component" value="Unassembled WGS sequence"/>
</dbReference>
<dbReference type="InterPro" id="IPR038056">
    <property type="entry name" value="YjbR-like_sf"/>
</dbReference>